<dbReference type="Proteomes" id="UP000038830">
    <property type="component" value="Unassembled WGS sequence"/>
</dbReference>
<accession>A0A0H5C9T0</accession>
<organism evidence="1 2">
    <name type="scientific">Cyberlindnera jadinii (strain ATCC 18201 / CBS 1600 / BCRC 20928 / JCM 3617 / NBRC 0987 / NRRL Y-1542)</name>
    <name type="common">Torula yeast</name>
    <name type="synonym">Candida utilis</name>
    <dbReference type="NCBI Taxonomy" id="983966"/>
    <lineage>
        <taxon>Eukaryota</taxon>
        <taxon>Fungi</taxon>
        <taxon>Dikarya</taxon>
        <taxon>Ascomycota</taxon>
        <taxon>Saccharomycotina</taxon>
        <taxon>Saccharomycetes</taxon>
        <taxon>Phaffomycetales</taxon>
        <taxon>Phaffomycetaceae</taxon>
        <taxon>Cyberlindnera</taxon>
    </lineage>
</organism>
<name>A0A0H5C9T0_CYBJN</name>
<dbReference type="AlphaFoldDB" id="A0A0H5C9T0"/>
<evidence type="ECO:0000313" key="1">
    <source>
        <dbReference type="EMBL" id="CEP25201.1"/>
    </source>
</evidence>
<proteinExistence type="predicted"/>
<evidence type="ECO:0000313" key="2">
    <source>
        <dbReference type="Proteomes" id="UP000038830"/>
    </source>
</evidence>
<sequence length="74" mass="7993">MKRLNCSEGEPSLDRNAFFLVDGALRTGALSAGEVLQWAPPSKTFQRLARVFSVSPLERIACCLAKGEGGKVLQ</sequence>
<protein>
    <submittedName>
        <fullName evidence="1">Uncharacterized protein</fullName>
    </submittedName>
</protein>
<gene>
    <name evidence="1" type="ORF">BN1211_6217</name>
</gene>
<dbReference type="EMBL" id="CDQK01000007">
    <property type="protein sequence ID" value="CEP25201.1"/>
    <property type="molecule type" value="Genomic_DNA"/>
</dbReference>
<reference evidence="2" key="1">
    <citation type="journal article" date="2015" name="J. Biotechnol.">
        <title>The structure of the Cyberlindnera jadinii genome and its relation to Candida utilis analyzed by the occurrence of single nucleotide polymorphisms.</title>
        <authorList>
            <person name="Rupp O."/>
            <person name="Brinkrolf K."/>
            <person name="Buerth C."/>
            <person name="Kunigo M."/>
            <person name="Schneider J."/>
            <person name="Jaenicke S."/>
            <person name="Goesmann A."/>
            <person name="Puehler A."/>
            <person name="Jaeger K.-E."/>
            <person name="Ernst J.F."/>
        </authorList>
    </citation>
    <scope>NUCLEOTIDE SEQUENCE [LARGE SCALE GENOMIC DNA]</scope>
    <source>
        <strain evidence="2">ATCC 18201 / CBS 1600 / BCRC 20928 / JCM 3617 / NBRC 0987 / NRRL Y-1542</strain>
    </source>
</reference>